<name>A0A820BLJ0_9BILA</name>
<accession>A0A820BLJ0</accession>
<evidence type="ECO:0000313" key="2">
    <source>
        <dbReference type="Proteomes" id="UP000663823"/>
    </source>
</evidence>
<evidence type="ECO:0000313" key="1">
    <source>
        <dbReference type="EMBL" id="CAF4203392.1"/>
    </source>
</evidence>
<dbReference type="Proteomes" id="UP000663823">
    <property type="component" value="Unassembled WGS sequence"/>
</dbReference>
<dbReference type="EMBL" id="CAJOAX010021830">
    <property type="protein sequence ID" value="CAF4203392.1"/>
    <property type="molecule type" value="Genomic_DNA"/>
</dbReference>
<proteinExistence type="predicted"/>
<sequence>MLKKNFNENVNRNAADTDLMFNYRHALHGKVHTVLKNKPDALLFQLYIDEISLTNPIGAKKDIQKTTMIYFQLEDLPDIVKSMLNSIGLVAMFEDLNVLQTTGVFIPTLGDYLNFTFTVLAGDHLASNDIGSFQKNFNTGEFFRHCHVNYDQKLVPFNQISHPCRMRDQHDNIVQQIINSNNNIVLRGVVDASPLANLIGFHAVISLPNDLMHDFNEGVCGQLLIAMLKEASTKRILTYSEIESRLLSFEYGINDKSNKPPVIRKKHLNKGKIVGTASQQMLIFKLCPIIFYDIIDRLETKEIYICLGEIVSLVFACPFRKSWLSYLQSLSVRFQCLMVHLLPQLVTPKVHFVTDYAKQIKMNGPAIRHWCMRFESKHQVFKQLAVKSNNFKNILYTLSKRNQMHQCHLLSFSNYYTRVNEGYSLLEREFYTLPIHVRKLLEKYVEYIDHTTKIMEYQRL</sequence>
<protein>
    <submittedName>
        <fullName evidence="1">Uncharacterized protein</fullName>
    </submittedName>
</protein>
<gene>
    <name evidence="1" type="ORF">OTI717_LOCUS38661</name>
</gene>
<dbReference type="AlphaFoldDB" id="A0A820BLJ0"/>
<dbReference type="PANTHER" id="PTHR31912">
    <property type="entry name" value="IP13529P"/>
    <property type="match status" value="1"/>
</dbReference>
<dbReference type="PANTHER" id="PTHR31912:SF34">
    <property type="entry name" value="NOTOCHORD-RELATED PROTEIN"/>
    <property type="match status" value="1"/>
</dbReference>
<comment type="caution">
    <text evidence="1">The sequence shown here is derived from an EMBL/GenBank/DDBJ whole genome shotgun (WGS) entry which is preliminary data.</text>
</comment>
<feature type="non-terminal residue" evidence="1">
    <location>
        <position position="460"/>
    </location>
</feature>
<reference evidence="1" key="1">
    <citation type="submission" date="2021-02" db="EMBL/GenBank/DDBJ databases">
        <authorList>
            <person name="Nowell W R."/>
        </authorList>
    </citation>
    <scope>NUCLEOTIDE SEQUENCE</scope>
</reference>
<organism evidence="1 2">
    <name type="scientific">Rotaria sordida</name>
    <dbReference type="NCBI Taxonomy" id="392033"/>
    <lineage>
        <taxon>Eukaryota</taxon>
        <taxon>Metazoa</taxon>
        <taxon>Spiralia</taxon>
        <taxon>Gnathifera</taxon>
        <taxon>Rotifera</taxon>
        <taxon>Eurotatoria</taxon>
        <taxon>Bdelloidea</taxon>
        <taxon>Philodinida</taxon>
        <taxon>Philodinidae</taxon>
        <taxon>Rotaria</taxon>
    </lineage>
</organism>